<dbReference type="Proteomes" id="UP000249754">
    <property type="component" value="Unassembled WGS sequence"/>
</dbReference>
<evidence type="ECO:0000256" key="1">
    <source>
        <dbReference type="SAM" id="SignalP"/>
    </source>
</evidence>
<gene>
    <name evidence="2" type="ORF">LY11_00154</name>
</gene>
<reference evidence="2 3" key="1">
    <citation type="submission" date="2018-06" db="EMBL/GenBank/DDBJ databases">
        <title>Genomic Encyclopedia of Archaeal and Bacterial Type Strains, Phase II (KMG-II): from individual species to whole genera.</title>
        <authorList>
            <person name="Goeker M."/>
        </authorList>
    </citation>
    <scope>NUCLEOTIDE SEQUENCE [LARGE SCALE GENOMIC DNA]</scope>
    <source>
        <strain evidence="2 3">DSM 14825</strain>
    </source>
</reference>
<evidence type="ECO:0000313" key="2">
    <source>
        <dbReference type="EMBL" id="RAJ37079.1"/>
    </source>
</evidence>
<feature type="chain" id="PRO_5016466798" description="MORN repeat protein" evidence="1">
    <location>
        <begin position="20"/>
        <end position="208"/>
    </location>
</feature>
<sequence>MKRILVCFFLLFAGFSTYAQVKTILLDGKDQLTLDSAQAVTYGVLGKITGDTVYTFKKYDFSGVLLASGSFRDDNMEVPVGKFVYYNWITPENNNRNDGFEINGKERYIELIGSYQNGRRDGRWITFYPDGKMKQIITFSQGIIHGSYKAYDMRGEEQVSGLYTNGKKEGTWTLSGGKQENEYVNDQLVSTLKGKKLRDKQAERTKTN</sequence>
<dbReference type="AlphaFoldDB" id="A0A327T6X2"/>
<feature type="signal peptide" evidence="1">
    <location>
        <begin position="1"/>
        <end position="19"/>
    </location>
</feature>
<dbReference type="RefSeq" id="WP_111631831.1">
    <property type="nucleotide sequence ID" value="NZ_QLLR01000001.1"/>
</dbReference>
<comment type="caution">
    <text evidence="2">The sequence shown here is derived from an EMBL/GenBank/DDBJ whole genome shotgun (WGS) entry which is preliminary data.</text>
</comment>
<accession>A0A327T6X2</accession>
<proteinExistence type="predicted"/>
<evidence type="ECO:0008006" key="4">
    <source>
        <dbReference type="Google" id="ProtNLM"/>
    </source>
</evidence>
<dbReference type="Gene3D" id="2.20.110.10">
    <property type="entry name" value="Histone H3 K4-specific methyltransferase SET7/9 N-terminal domain"/>
    <property type="match status" value="1"/>
</dbReference>
<organism evidence="2 3">
    <name type="scientific">Pedobacter cryoconitis</name>
    <dbReference type="NCBI Taxonomy" id="188932"/>
    <lineage>
        <taxon>Bacteria</taxon>
        <taxon>Pseudomonadati</taxon>
        <taxon>Bacteroidota</taxon>
        <taxon>Sphingobacteriia</taxon>
        <taxon>Sphingobacteriales</taxon>
        <taxon>Sphingobacteriaceae</taxon>
        <taxon>Pedobacter</taxon>
    </lineage>
</organism>
<dbReference type="STRING" id="188932.AY601_2525"/>
<protein>
    <recommendedName>
        <fullName evidence="4">MORN repeat protein</fullName>
    </recommendedName>
</protein>
<keyword evidence="1" id="KW-0732">Signal</keyword>
<name>A0A327T6X2_9SPHI</name>
<evidence type="ECO:0000313" key="3">
    <source>
        <dbReference type="Proteomes" id="UP000249754"/>
    </source>
</evidence>
<dbReference type="EMBL" id="QLLR01000001">
    <property type="protein sequence ID" value="RAJ37079.1"/>
    <property type="molecule type" value="Genomic_DNA"/>
</dbReference>
<dbReference type="OrthoDB" id="7342920at2"/>
<dbReference type="SUPFAM" id="SSF82185">
    <property type="entry name" value="Histone H3 K4-specific methyltransferase SET7/9 N-terminal domain"/>
    <property type="match status" value="1"/>
</dbReference>